<dbReference type="SUPFAM" id="SSF53335">
    <property type="entry name" value="S-adenosyl-L-methionine-dependent methyltransferases"/>
    <property type="match status" value="1"/>
</dbReference>
<reference evidence="5" key="1">
    <citation type="submission" date="2020-09" db="EMBL/GenBank/DDBJ databases">
        <title>The genome sequence of strain Labrenzia suaedae 4C16A.</title>
        <authorList>
            <person name="Liu Y."/>
        </authorList>
    </citation>
    <scope>NUCLEOTIDE SEQUENCE [LARGE SCALE GENOMIC DNA]</scope>
    <source>
        <strain evidence="5">4C16A</strain>
    </source>
</reference>
<dbReference type="EMBL" id="JACYXI010000005">
    <property type="protein sequence ID" value="MBD8891828.1"/>
    <property type="molecule type" value="Genomic_DNA"/>
</dbReference>
<keyword evidence="1 4" id="KW-0489">Methyltransferase</keyword>
<dbReference type="Gene3D" id="3.40.50.150">
    <property type="entry name" value="Vaccinia Virus protein VP39"/>
    <property type="match status" value="1"/>
</dbReference>
<dbReference type="CDD" id="cd02440">
    <property type="entry name" value="AdoMet_MTases"/>
    <property type="match status" value="1"/>
</dbReference>
<comment type="caution">
    <text evidence="4">The sequence shown here is derived from an EMBL/GenBank/DDBJ whole genome shotgun (WGS) entry which is preliminary data.</text>
</comment>
<dbReference type="InterPro" id="IPR041698">
    <property type="entry name" value="Methyltransf_25"/>
</dbReference>
<protein>
    <submittedName>
        <fullName evidence="4">Class I SAM-dependent methyltransferase</fullName>
    </submittedName>
</protein>
<sequence>MAQDSNAADIFRFEWGIYRKITAADLFRHSEVSRLLERELTRRFPQPIRFLELACGDASLASTLLRRRPTESYRGIDLSSLALDLARANMANTGFDVCFEETDMLSALEGLREPADVIWCGLSLHHLTLAGKQSLFSAARNALKPGGIMGLYEPILPDQSERLSFMDKIAEDLRSAWGVLAPSEFDHMWRHIRQFDFPETLTGWKSLGLSAGFTDVLDLYHLASPMPCALLIYETPQPS</sequence>
<evidence type="ECO:0000256" key="2">
    <source>
        <dbReference type="ARBA" id="ARBA00022679"/>
    </source>
</evidence>
<reference evidence="4 5" key="2">
    <citation type="journal article" date="2021" name="Int. J. Syst. Evol. Microbiol.">
        <title>Roseibium litorale sp. nov., isolated from a tidal flat sediment and proposal for the reclassification of Labrenzia polysiphoniae as Roseibium polysiphoniae comb. nov.</title>
        <authorList>
            <person name="Liu Y."/>
            <person name="Pei T."/>
            <person name="Du J."/>
            <person name="Chao M."/>
            <person name="Deng M.R."/>
            <person name="Zhu H."/>
        </authorList>
    </citation>
    <scope>NUCLEOTIDE SEQUENCE [LARGE SCALE GENOMIC DNA]</scope>
    <source>
        <strain evidence="4 5">4C16A</strain>
    </source>
</reference>
<evidence type="ECO:0000313" key="5">
    <source>
        <dbReference type="Proteomes" id="UP000632063"/>
    </source>
</evidence>
<name>A0ABR9CM66_9HYPH</name>
<dbReference type="GO" id="GO:0032259">
    <property type="term" value="P:methylation"/>
    <property type="evidence" value="ECO:0007669"/>
    <property type="project" value="UniProtKB-KW"/>
</dbReference>
<dbReference type="GO" id="GO:0008168">
    <property type="term" value="F:methyltransferase activity"/>
    <property type="evidence" value="ECO:0007669"/>
    <property type="project" value="UniProtKB-KW"/>
</dbReference>
<gene>
    <name evidence="4" type="ORF">IG616_09720</name>
</gene>
<evidence type="ECO:0000313" key="4">
    <source>
        <dbReference type="EMBL" id="MBD8891828.1"/>
    </source>
</evidence>
<accession>A0ABR9CM66</accession>
<dbReference type="Proteomes" id="UP000632063">
    <property type="component" value="Unassembled WGS sequence"/>
</dbReference>
<dbReference type="PANTHER" id="PTHR43861">
    <property type="entry name" value="TRANS-ACONITATE 2-METHYLTRANSFERASE-RELATED"/>
    <property type="match status" value="1"/>
</dbReference>
<keyword evidence="2" id="KW-0808">Transferase</keyword>
<evidence type="ECO:0000256" key="1">
    <source>
        <dbReference type="ARBA" id="ARBA00022603"/>
    </source>
</evidence>
<dbReference type="RefSeq" id="WP_192147967.1">
    <property type="nucleotide sequence ID" value="NZ_JACYXI010000005.1"/>
</dbReference>
<feature type="domain" description="Methyltransferase" evidence="3">
    <location>
        <begin position="51"/>
        <end position="147"/>
    </location>
</feature>
<keyword evidence="5" id="KW-1185">Reference proteome</keyword>
<dbReference type="Pfam" id="PF13649">
    <property type="entry name" value="Methyltransf_25"/>
    <property type="match status" value="1"/>
</dbReference>
<organism evidence="4 5">
    <name type="scientific">Roseibium litorale</name>
    <dbReference type="NCBI Taxonomy" id="2803841"/>
    <lineage>
        <taxon>Bacteria</taxon>
        <taxon>Pseudomonadati</taxon>
        <taxon>Pseudomonadota</taxon>
        <taxon>Alphaproteobacteria</taxon>
        <taxon>Hyphomicrobiales</taxon>
        <taxon>Stappiaceae</taxon>
        <taxon>Roseibium</taxon>
    </lineage>
</organism>
<dbReference type="PANTHER" id="PTHR43861:SF1">
    <property type="entry name" value="TRANS-ACONITATE 2-METHYLTRANSFERASE"/>
    <property type="match status" value="1"/>
</dbReference>
<proteinExistence type="predicted"/>
<dbReference type="InterPro" id="IPR029063">
    <property type="entry name" value="SAM-dependent_MTases_sf"/>
</dbReference>
<evidence type="ECO:0000259" key="3">
    <source>
        <dbReference type="Pfam" id="PF13649"/>
    </source>
</evidence>